<gene>
    <name evidence="2" type="ORF">J0A66_07590</name>
</gene>
<proteinExistence type="predicted"/>
<dbReference type="RefSeq" id="WP_206573185.1">
    <property type="nucleotide sequence ID" value="NZ_JAFKCV010000003.1"/>
</dbReference>
<sequence length="388" mass="43355">MRVIVSCEFRFLGTPDGQIWTSSAFAYGFWQRYLTVFTEVAVLARVKPVDAAEPDWQKVTGPQVQMIALPYYVGLSAMLKKLPELTTTLRTSLESRDCIIYRVPSQTAVLAWLLKPKHRFALEVVGDPADVFDAGITRPITARLLKSFSAWQLRRMARQAVGVSYVTRDYLQCRYPAVEEAVQVACSSIELSPEWVATTPRHYAGPARHLLFVGSFNQLYKGQDLMLSAMQQLLSRDKGYQLVMIGGGNLLDTMKKLAGELGIGRQVQFTGELSQAQMRPYFQQAELFVMPSRTEGLPRALIEAMAHALPALGTSVGGIPELLPTRDLVPVNDCLALAEKIASMADDCHRLTNASKRNLQVSKCYQRDTLAGIRSEFYQAVSQRWVKQ</sequence>
<dbReference type="InterPro" id="IPR001296">
    <property type="entry name" value="Glyco_trans_1"/>
</dbReference>
<accession>A0A939DLZ2</accession>
<keyword evidence="3" id="KW-1185">Reference proteome</keyword>
<feature type="domain" description="Glycosyl transferase family 1" evidence="1">
    <location>
        <begin position="210"/>
        <end position="352"/>
    </location>
</feature>
<dbReference type="CDD" id="cd03801">
    <property type="entry name" value="GT4_PimA-like"/>
    <property type="match status" value="1"/>
</dbReference>
<dbReference type="PANTHER" id="PTHR12526">
    <property type="entry name" value="GLYCOSYLTRANSFERASE"/>
    <property type="match status" value="1"/>
</dbReference>
<organism evidence="2 3">
    <name type="scientific">Bowmanella dokdonensis</name>
    <dbReference type="NCBI Taxonomy" id="751969"/>
    <lineage>
        <taxon>Bacteria</taxon>
        <taxon>Pseudomonadati</taxon>
        <taxon>Pseudomonadota</taxon>
        <taxon>Gammaproteobacteria</taxon>
        <taxon>Alteromonadales</taxon>
        <taxon>Alteromonadaceae</taxon>
        <taxon>Bowmanella</taxon>
    </lineage>
</organism>
<dbReference type="SUPFAM" id="SSF53756">
    <property type="entry name" value="UDP-Glycosyltransferase/glycogen phosphorylase"/>
    <property type="match status" value="1"/>
</dbReference>
<dbReference type="Gene3D" id="3.40.50.2000">
    <property type="entry name" value="Glycogen Phosphorylase B"/>
    <property type="match status" value="2"/>
</dbReference>
<name>A0A939DLZ2_9ALTE</name>
<dbReference type="AlphaFoldDB" id="A0A939DLZ2"/>
<dbReference type="Proteomes" id="UP000664654">
    <property type="component" value="Unassembled WGS sequence"/>
</dbReference>
<protein>
    <submittedName>
        <fullName evidence="2">Glycosyltransferase family 4 protein</fullName>
    </submittedName>
</protein>
<comment type="caution">
    <text evidence="2">The sequence shown here is derived from an EMBL/GenBank/DDBJ whole genome shotgun (WGS) entry which is preliminary data.</text>
</comment>
<dbReference type="EMBL" id="JAFKCV010000003">
    <property type="protein sequence ID" value="MBN7825082.1"/>
    <property type="molecule type" value="Genomic_DNA"/>
</dbReference>
<evidence type="ECO:0000313" key="3">
    <source>
        <dbReference type="Proteomes" id="UP000664654"/>
    </source>
</evidence>
<evidence type="ECO:0000259" key="1">
    <source>
        <dbReference type="Pfam" id="PF00534"/>
    </source>
</evidence>
<evidence type="ECO:0000313" key="2">
    <source>
        <dbReference type="EMBL" id="MBN7825082.1"/>
    </source>
</evidence>
<reference evidence="2" key="1">
    <citation type="submission" date="2021-03" db="EMBL/GenBank/DDBJ databases">
        <title>novel species isolated from a fishpond in China.</title>
        <authorList>
            <person name="Lu H."/>
            <person name="Cai Z."/>
        </authorList>
    </citation>
    <scope>NUCLEOTIDE SEQUENCE</scope>
    <source>
        <strain evidence="2">JCM 30855</strain>
    </source>
</reference>
<dbReference type="Pfam" id="PF00534">
    <property type="entry name" value="Glycos_transf_1"/>
    <property type="match status" value="1"/>
</dbReference>